<feature type="domain" description="ABC transporter" evidence="3">
    <location>
        <begin position="261"/>
        <end position="486"/>
    </location>
</feature>
<dbReference type="InterPro" id="IPR027417">
    <property type="entry name" value="P-loop_NTPase"/>
</dbReference>
<feature type="domain" description="ABC transporter" evidence="3">
    <location>
        <begin position="6"/>
        <end position="247"/>
    </location>
</feature>
<reference evidence="4" key="1">
    <citation type="journal article" date="2014" name="Int. J. Syst. Evol. Microbiol.">
        <title>Complete genome of a new Firmicutes species belonging to the dominant human colonic microbiota ('Ruminococcus bicirculans') reveals two chromosomes and a selective capacity to utilize plant glucans.</title>
        <authorList>
            <consortium name="NISC Comparative Sequencing Program"/>
            <person name="Wegmann U."/>
            <person name="Louis P."/>
            <person name="Goesmann A."/>
            <person name="Henrissat B."/>
            <person name="Duncan S.H."/>
            <person name="Flint H.J."/>
        </authorList>
    </citation>
    <scope>NUCLEOTIDE SEQUENCE</scope>
    <source>
        <strain evidence="4">CGMCC 1.12707</strain>
    </source>
</reference>
<reference evidence="5" key="2">
    <citation type="submission" date="2016-11" db="EMBL/GenBank/DDBJ databases">
        <authorList>
            <person name="Jaros S."/>
            <person name="Januszkiewicz K."/>
            <person name="Wedrychowicz H."/>
        </authorList>
    </citation>
    <scope>NUCLEOTIDE SEQUENCE [LARGE SCALE GENOMIC DNA]</scope>
    <source>
        <strain evidence="5">DSM 27989</strain>
    </source>
</reference>
<evidence type="ECO:0000313" key="6">
    <source>
        <dbReference type="Proteomes" id="UP000184120"/>
    </source>
</evidence>
<dbReference type="EMBL" id="BMFL01000004">
    <property type="protein sequence ID" value="GGE91920.1"/>
    <property type="molecule type" value="Genomic_DNA"/>
</dbReference>
<dbReference type="EMBL" id="FRBH01000008">
    <property type="protein sequence ID" value="SHL36553.1"/>
    <property type="molecule type" value="Genomic_DNA"/>
</dbReference>
<organism evidence="5 6">
    <name type="scientific">Chishuiella changwenlii</name>
    <dbReference type="NCBI Taxonomy" id="1434701"/>
    <lineage>
        <taxon>Bacteria</taxon>
        <taxon>Pseudomonadati</taxon>
        <taxon>Bacteroidota</taxon>
        <taxon>Flavobacteriia</taxon>
        <taxon>Flavobacteriales</taxon>
        <taxon>Weeksellaceae</taxon>
        <taxon>Chishuiella</taxon>
    </lineage>
</organism>
<dbReference type="InterPro" id="IPR003593">
    <property type="entry name" value="AAA+_ATPase"/>
</dbReference>
<name>A0A1M7A1Y3_9FLAO</name>
<dbReference type="STRING" id="1434701.SAMN05443634_108128"/>
<dbReference type="PROSITE" id="PS50893">
    <property type="entry name" value="ABC_TRANSPORTER_2"/>
    <property type="match status" value="2"/>
</dbReference>
<dbReference type="PANTHER" id="PTHR43158:SF2">
    <property type="entry name" value="SKFA PEPTIDE EXPORT ATP-BINDING PROTEIN SKFE"/>
    <property type="match status" value="1"/>
</dbReference>
<accession>A0A1M7A1Y3</accession>
<dbReference type="GO" id="GO:0016887">
    <property type="term" value="F:ATP hydrolysis activity"/>
    <property type="evidence" value="ECO:0007669"/>
    <property type="project" value="InterPro"/>
</dbReference>
<evidence type="ECO:0000259" key="3">
    <source>
        <dbReference type="PROSITE" id="PS50893"/>
    </source>
</evidence>
<protein>
    <submittedName>
        <fullName evidence="4">Molybdate ABC transporter ATP-binding protein ModF</fullName>
    </submittedName>
    <submittedName>
        <fullName evidence="5">Molybdate transport system ATP-binding protein</fullName>
    </submittedName>
</protein>
<dbReference type="RefSeq" id="WP_072932718.1">
    <property type="nucleotide sequence ID" value="NZ_BMFL01000004.1"/>
</dbReference>
<dbReference type="AlphaFoldDB" id="A0A1M7A1Y3"/>
<dbReference type="InterPro" id="IPR003439">
    <property type="entry name" value="ABC_transporter-like_ATP-bd"/>
</dbReference>
<evidence type="ECO:0000256" key="2">
    <source>
        <dbReference type="ARBA" id="ARBA00022840"/>
    </source>
</evidence>
<reference evidence="6" key="3">
    <citation type="submission" date="2016-11" db="EMBL/GenBank/DDBJ databases">
        <authorList>
            <person name="Varghese N."/>
            <person name="Submissions S."/>
        </authorList>
    </citation>
    <scope>NUCLEOTIDE SEQUENCE [LARGE SCALE GENOMIC DNA]</scope>
    <source>
        <strain evidence="6">DSM 27989</strain>
    </source>
</reference>
<dbReference type="OrthoDB" id="9789994at2"/>
<dbReference type="SMART" id="SM00382">
    <property type="entry name" value="AAA"/>
    <property type="match status" value="2"/>
</dbReference>
<reference evidence="7" key="4">
    <citation type="journal article" date="2019" name="Int. J. Syst. Evol. Microbiol.">
        <title>The Global Catalogue of Microorganisms (GCM) 10K type strain sequencing project: providing services to taxonomists for standard genome sequencing and annotation.</title>
        <authorList>
            <consortium name="The Broad Institute Genomics Platform"/>
            <consortium name="The Broad Institute Genome Sequencing Center for Infectious Disease"/>
            <person name="Wu L."/>
            <person name="Ma J."/>
        </authorList>
    </citation>
    <scope>NUCLEOTIDE SEQUENCE [LARGE SCALE GENOMIC DNA]</scope>
    <source>
        <strain evidence="7">CGMCC 1.12707</strain>
    </source>
</reference>
<dbReference type="Proteomes" id="UP000650994">
    <property type="component" value="Unassembled WGS sequence"/>
</dbReference>
<dbReference type="SUPFAM" id="SSF52540">
    <property type="entry name" value="P-loop containing nucleoside triphosphate hydrolases"/>
    <property type="match status" value="2"/>
</dbReference>
<evidence type="ECO:0000313" key="5">
    <source>
        <dbReference type="EMBL" id="SHL36553.1"/>
    </source>
</evidence>
<evidence type="ECO:0000313" key="4">
    <source>
        <dbReference type="EMBL" id="GGE91920.1"/>
    </source>
</evidence>
<dbReference type="PANTHER" id="PTHR43158">
    <property type="entry name" value="SKFA PEPTIDE EXPORT ATP-BINDING PROTEIN SKFE"/>
    <property type="match status" value="1"/>
</dbReference>
<sequence length="486" mass="55934">MENAILKITNLSFGYQQNSVLKDFSWQINAGENWMIKGISGSGKTTLAKIISNEISNYEGSLEINFSEKKSLPKQVIYVPNWFQFTSLDGQQNFYYQQRYNKIEQNDTLTVLAELKRFEKKENLTFEKAETLLNIFGFDNFKNQQLIELSSGEHKKLQLIKVLWLQPQLLIIDQPYTGLDIETRRKLNQYIDELTTKGVTFILINNDNDNPDSIKHFAEIKDGKLNEISLSDDTIKNVKKESKPLPYFLQTNQQSSSESMIQMKNVEVIYGTKKVLENIDWEVKSGEKWLVYGANGSGKSTLLSLINGDHPQAYGNDISLFGNKRGSGESIWEIKEKIGMISPELHWYFDMNTNVKQAIASGFFDSMSLYQKLDFEQQQKLEQLLYFFNLQEDQSKKLKTLPIGQQRLVLLARTLVKNPKLLVLDEPCQGLDNEQIHHFNQIIDDLAASGQTLIYVAHFHSQIPNCISHQLHLEKGRIINKTNKTN</sequence>
<dbReference type="Gene3D" id="3.40.50.300">
    <property type="entry name" value="P-loop containing nucleotide triphosphate hydrolases"/>
    <property type="match status" value="2"/>
</dbReference>
<evidence type="ECO:0000256" key="1">
    <source>
        <dbReference type="ARBA" id="ARBA00022741"/>
    </source>
</evidence>
<evidence type="ECO:0000313" key="7">
    <source>
        <dbReference type="Proteomes" id="UP000650994"/>
    </source>
</evidence>
<reference evidence="4" key="5">
    <citation type="submission" date="2024-05" db="EMBL/GenBank/DDBJ databases">
        <authorList>
            <person name="Sun Q."/>
            <person name="Zhou Y."/>
        </authorList>
    </citation>
    <scope>NUCLEOTIDE SEQUENCE</scope>
    <source>
        <strain evidence="4">CGMCC 1.12707</strain>
    </source>
</reference>
<dbReference type="Proteomes" id="UP000184120">
    <property type="component" value="Unassembled WGS sequence"/>
</dbReference>
<dbReference type="GO" id="GO:0005524">
    <property type="term" value="F:ATP binding"/>
    <property type="evidence" value="ECO:0007669"/>
    <property type="project" value="UniProtKB-KW"/>
</dbReference>
<proteinExistence type="predicted"/>
<dbReference type="Pfam" id="PF00005">
    <property type="entry name" value="ABC_tran"/>
    <property type="match status" value="2"/>
</dbReference>
<gene>
    <name evidence="4" type="primary">modF</name>
    <name evidence="4" type="ORF">GCM10010984_06980</name>
    <name evidence="5" type="ORF">SAMN05443634_108128</name>
</gene>
<keyword evidence="7" id="KW-1185">Reference proteome</keyword>
<keyword evidence="2 5" id="KW-0067">ATP-binding</keyword>
<keyword evidence="1" id="KW-0547">Nucleotide-binding</keyword>